<reference evidence="3" key="1">
    <citation type="journal article" date="2023" name="Science">
        <title>Genome structures resolve the early diversification of teleost fishes.</title>
        <authorList>
            <person name="Parey E."/>
            <person name="Louis A."/>
            <person name="Montfort J."/>
            <person name="Bouchez O."/>
            <person name="Roques C."/>
            <person name="Iampietro C."/>
            <person name="Lluch J."/>
            <person name="Castinel A."/>
            <person name="Donnadieu C."/>
            <person name="Desvignes T."/>
            <person name="Floi Bucao C."/>
            <person name="Jouanno E."/>
            <person name="Wen M."/>
            <person name="Mejri S."/>
            <person name="Dirks R."/>
            <person name="Jansen H."/>
            <person name="Henkel C."/>
            <person name="Chen W.J."/>
            <person name="Zahm M."/>
            <person name="Cabau C."/>
            <person name="Klopp C."/>
            <person name="Thompson A.W."/>
            <person name="Robinson-Rechavi M."/>
            <person name="Braasch I."/>
            <person name="Lecointre G."/>
            <person name="Bobe J."/>
            <person name="Postlethwait J.H."/>
            <person name="Berthelot C."/>
            <person name="Roest Crollius H."/>
            <person name="Guiguen Y."/>
        </authorList>
    </citation>
    <scope>NUCLEOTIDE SEQUENCE</scope>
    <source>
        <strain evidence="3">NC1722</strain>
    </source>
</reference>
<dbReference type="Proteomes" id="UP001221898">
    <property type="component" value="Unassembled WGS sequence"/>
</dbReference>
<dbReference type="AlphaFoldDB" id="A0AAD7R836"/>
<feature type="region of interest" description="Disordered" evidence="1">
    <location>
        <begin position="95"/>
        <end position="115"/>
    </location>
</feature>
<dbReference type="Pfam" id="PF07894">
    <property type="entry name" value="SACK1"/>
    <property type="match status" value="1"/>
</dbReference>
<name>A0AAD7R836_9TELE</name>
<comment type="caution">
    <text evidence="3">The sequence shown here is derived from an EMBL/GenBank/DDBJ whole genome shotgun (WGS) entry which is preliminary data.</text>
</comment>
<evidence type="ECO:0000313" key="4">
    <source>
        <dbReference type="Proteomes" id="UP001221898"/>
    </source>
</evidence>
<protein>
    <recommendedName>
        <fullName evidence="2">Scaffolding anchor of CK1 domain-containing protein</fullName>
    </recommendedName>
</protein>
<proteinExistence type="predicted"/>
<dbReference type="EMBL" id="JAINUG010000552">
    <property type="protein sequence ID" value="KAJ8366720.1"/>
    <property type="molecule type" value="Genomic_DNA"/>
</dbReference>
<gene>
    <name evidence="3" type="ORF">AAFF_G00344970</name>
</gene>
<evidence type="ECO:0000259" key="2">
    <source>
        <dbReference type="Pfam" id="PF07894"/>
    </source>
</evidence>
<accession>A0AAD7R836</accession>
<organism evidence="3 4">
    <name type="scientific">Aldrovandia affinis</name>
    <dbReference type="NCBI Taxonomy" id="143900"/>
    <lineage>
        <taxon>Eukaryota</taxon>
        <taxon>Metazoa</taxon>
        <taxon>Chordata</taxon>
        <taxon>Craniata</taxon>
        <taxon>Vertebrata</taxon>
        <taxon>Euteleostomi</taxon>
        <taxon>Actinopterygii</taxon>
        <taxon>Neopterygii</taxon>
        <taxon>Teleostei</taxon>
        <taxon>Notacanthiformes</taxon>
        <taxon>Halosauridae</taxon>
        <taxon>Aldrovandia</taxon>
    </lineage>
</organism>
<sequence>MIPGATYFLRSGAKITGKVHKHFMLIDGNQVATVPAHQLTGQLCKNPEQRCLGTPAPQTAPTLPWPCVTAFEWEPVFEPASLTSTPSWPQIPISLLPSDETRKPSHKSSHMSGRTGWSRNTCEKCWPTHPQVCPWRGIPVEPPAPAGPGLALCHISTHTCFLTADHNRQTKPVYPPERLLLPVAWGEPQGSAPDSSGSTPDARPHPPLRVEGQAQIWQASDGNLRDCFRKLNKKRQYHYSSICSKLHHMVALLAHRQELVDLTNLALSPQLHRSRRGLPDHSVAMQNTLFAPYSKS</sequence>
<feature type="domain" description="Scaffolding anchor of CK1" evidence="2">
    <location>
        <begin position="2"/>
        <end position="33"/>
    </location>
</feature>
<evidence type="ECO:0000313" key="3">
    <source>
        <dbReference type="EMBL" id="KAJ8366720.1"/>
    </source>
</evidence>
<feature type="region of interest" description="Disordered" evidence="1">
    <location>
        <begin position="185"/>
        <end position="206"/>
    </location>
</feature>
<evidence type="ECO:0000256" key="1">
    <source>
        <dbReference type="SAM" id="MobiDB-lite"/>
    </source>
</evidence>
<dbReference type="InterPro" id="IPR012461">
    <property type="entry name" value="SACK1"/>
</dbReference>
<keyword evidence="4" id="KW-1185">Reference proteome</keyword>